<comment type="catalytic activity">
    <reaction evidence="6">
        <text>(sulfur carrier)-H + L-cysteine = (sulfur carrier)-SH + L-alanine</text>
        <dbReference type="Rhea" id="RHEA:43892"/>
        <dbReference type="Rhea" id="RHEA-COMP:14737"/>
        <dbReference type="Rhea" id="RHEA-COMP:14739"/>
        <dbReference type="ChEBI" id="CHEBI:29917"/>
        <dbReference type="ChEBI" id="CHEBI:35235"/>
        <dbReference type="ChEBI" id="CHEBI:57972"/>
        <dbReference type="ChEBI" id="CHEBI:64428"/>
        <dbReference type="EC" id="2.8.1.7"/>
    </reaction>
</comment>
<evidence type="ECO:0000313" key="8">
    <source>
        <dbReference type="EMBL" id="KKL73710.1"/>
    </source>
</evidence>
<dbReference type="GO" id="GO:0030170">
    <property type="term" value="F:pyridoxal phosphate binding"/>
    <property type="evidence" value="ECO:0007669"/>
    <property type="project" value="InterPro"/>
</dbReference>
<dbReference type="Gene3D" id="3.40.640.10">
    <property type="entry name" value="Type I PLP-dependent aspartate aminotransferase-like (Major domain)"/>
    <property type="match status" value="1"/>
</dbReference>
<name>A0A0F9GWF7_9ZZZZ</name>
<dbReference type="NCBIfam" id="TIGR01979">
    <property type="entry name" value="sufS"/>
    <property type="match status" value="1"/>
</dbReference>
<reference evidence="8" key="1">
    <citation type="journal article" date="2015" name="Nature">
        <title>Complex archaea that bridge the gap between prokaryotes and eukaryotes.</title>
        <authorList>
            <person name="Spang A."/>
            <person name="Saw J.H."/>
            <person name="Jorgensen S.L."/>
            <person name="Zaremba-Niedzwiedzka K."/>
            <person name="Martijn J."/>
            <person name="Lind A.E."/>
            <person name="van Eijk R."/>
            <person name="Schleper C."/>
            <person name="Guy L."/>
            <person name="Ettema T.J."/>
        </authorList>
    </citation>
    <scope>NUCLEOTIDE SEQUENCE</scope>
</reference>
<dbReference type="Gene3D" id="3.90.1150.10">
    <property type="entry name" value="Aspartate Aminotransferase, domain 1"/>
    <property type="match status" value="1"/>
</dbReference>
<comment type="cofactor">
    <cofactor evidence="1">
        <name>pyridoxal 5'-phosphate</name>
        <dbReference type="ChEBI" id="CHEBI:597326"/>
    </cofactor>
</comment>
<organism evidence="8">
    <name type="scientific">marine sediment metagenome</name>
    <dbReference type="NCBI Taxonomy" id="412755"/>
    <lineage>
        <taxon>unclassified sequences</taxon>
        <taxon>metagenomes</taxon>
        <taxon>ecological metagenomes</taxon>
    </lineage>
</organism>
<evidence type="ECO:0000256" key="6">
    <source>
        <dbReference type="ARBA" id="ARBA00050776"/>
    </source>
</evidence>
<evidence type="ECO:0000259" key="7">
    <source>
        <dbReference type="Pfam" id="PF00266"/>
    </source>
</evidence>
<evidence type="ECO:0000256" key="5">
    <source>
        <dbReference type="ARBA" id="ARBA00022898"/>
    </source>
</evidence>
<dbReference type="InterPro" id="IPR015424">
    <property type="entry name" value="PyrdxlP-dep_Trfase"/>
</dbReference>
<dbReference type="PROSITE" id="PS00595">
    <property type="entry name" value="AA_TRANSFER_CLASS_5"/>
    <property type="match status" value="1"/>
</dbReference>
<dbReference type="InterPro" id="IPR020578">
    <property type="entry name" value="Aminotrans_V_PyrdxlP_BS"/>
</dbReference>
<dbReference type="InterPro" id="IPR000192">
    <property type="entry name" value="Aminotrans_V_dom"/>
</dbReference>
<dbReference type="InterPro" id="IPR016454">
    <property type="entry name" value="Cysteine_dSase"/>
</dbReference>
<proteinExistence type="inferred from homology"/>
<sequence length="409" mass="46619">MRNLKKDFPIFKYNPDLVFLDSAASAQKPQVVIDSEIEFQSKYYANIHRGIYDLSAKSTALYDEARKSVKEFINAKYFEEIIFTKNATESINLVATTLAKDYFQDSDEIIITTLEHHANIVPWQLIQKFKKIKIKVIPIDDDGNIDMDAYKALFTDKTKLVSISHVSNALGNILPVKEIVSIAKKKNVLTLVDGCQAVNSFKVDVQDLDTDFYVFSAHKLYGPTGIGVLYGKKDILNSLPPYQGGGDMIMSVNFSKTEYNTLPYKFEAGTPPFVQAYGLKKAIDYLKDIGMENVYKHSQDLLDYAKKRLLEEFEEDIKIYGDVKNKVGIISFILKDKKSNIDMIHPHDIATLLDEANIAIRTGHHCAEPLMTRLKIPATCRISFGIYNDFEDIDKFIDKLKSIQKFFRR</sequence>
<keyword evidence="4" id="KW-0808">Transferase</keyword>
<dbReference type="GO" id="GO:0006534">
    <property type="term" value="P:cysteine metabolic process"/>
    <property type="evidence" value="ECO:0007669"/>
    <property type="project" value="InterPro"/>
</dbReference>
<dbReference type="PANTHER" id="PTHR43586:SF8">
    <property type="entry name" value="CYSTEINE DESULFURASE 1, CHLOROPLASTIC"/>
    <property type="match status" value="1"/>
</dbReference>
<gene>
    <name evidence="8" type="ORF">LCGC14_2072170</name>
</gene>
<evidence type="ECO:0000256" key="2">
    <source>
        <dbReference type="ARBA" id="ARBA00010447"/>
    </source>
</evidence>
<dbReference type="GO" id="GO:0031071">
    <property type="term" value="F:cysteine desulfurase activity"/>
    <property type="evidence" value="ECO:0007669"/>
    <property type="project" value="UniProtKB-EC"/>
</dbReference>
<evidence type="ECO:0000256" key="1">
    <source>
        <dbReference type="ARBA" id="ARBA00001933"/>
    </source>
</evidence>
<comment type="caution">
    <text evidence="8">The sequence shown here is derived from an EMBL/GenBank/DDBJ whole genome shotgun (WGS) entry which is preliminary data.</text>
</comment>
<dbReference type="PANTHER" id="PTHR43586">
    <property type="entry name" value="CYSTEINE DESULFURASE"/>
    <property type="match status" value="1"/>
</dbReference>
<feature type="domain" description="Aminotransferase class V" evidence="7">
    <location>
        <begin position="18"/>
        <end position="396"/>
    </location>
</feature>
<dbReference type="PIRSF" id="PIRSF005572">
    <property type="entry name" value="NifS"/>
    <property type="match status" value="1"/>
</dbReference>
<dbReference type="InterPro" id="IPR015422">
    <property type="entry name" value="PyrdxlP-dep_Trfase_small"/>
</dbReference>
<dbReference type="SUPFAM" id="SSF53383">
    <property type="entry name" value="PLP-dependent transferases"/>
    <property type="match status" value="1"/>
</dbReference>
<comment type="similarity">
    <text evidence="2">Belongs to the class-V pyridoxal-phosphate-dependent aminotransferase family. Csd subfamily.</text>
</comment>
<dbReference type="EMBL" id="LAZR01024878">
    <property type="protein sequence ID" value="KKL73710.1"/>
    <property type="molecule type" value="Genomic_DNA"/>
</dbReference>
<dbReference type="InterPro" id="IPR010970">
    <property type="entry name" value="Cys_dSase_SufS"/>
</dbReference>
<evidence type="ECO:0000256" key="4">
    <source>
        <dbReference type="ARBA" id="ARBA00022679"/>
    </source>
</evidence>
<dbReference type="Pfam" id="PF00266">
    <property type="entry name" value="Aminotran_5"/>
    <property type="match status" value="1"/>
</dbReference>
<keyword evidence="5" id="KW-0663">Pyridoxal phosphate</keyword>
<dbReference type="CDD" id="cd06453">
    <property type="entry name" value="SufS_like"/>
    <property type="match status" value="1"/>
</dbReference>
<dbReference type="AlphaFoldDB" id="A0A0F9GWF7"/>
<dbReference type="EC" id="2.8.1.7" evidence="3"/>
<protein>
    <recommendedName>
        <fullName evidence="3">cysteine desulfurase</fullName>
        <ecNumber evidence="3">2.8.1.7</ecNumber>
    </recommendedName>
</protein>
<evidence type="ECO:0000256" key="3">
    <source>
        <dbReference type="ARBA" id="ARBA00012239"/>
    </source>
</evidence>
<dbReference type="InterPro" id="IPR015421">
    <property type="entry name" value="PyrdxlP-dep_Trfase_major"/>
</dbReference>
<accession>A0A0F9GWF7</accession>